<dbReference type="InterPro" id="IPR029752">
    <property type="entry name" value="D-isomer_DH_CS1"/>
</dbReference>
<organism evidence="7 8">
    <name type="scientific">Reinekea marinisedimentorum</name>
    <dbReference type="NCBI Taxonomy" id="230495"/>
    <lineage>
        <taxon>Bacteria</taxon>
        <taxon>Pseudomonadati</taxon>
        <taxon>Pseudomonadota</taxon>
        <taxon>Gammaproteobacteria</taxon>
        <taxon>Oceanospirillales</taxon>
        <taxon>Saccharospirillaceae</taxon>
        <taxon>Reinekea</taxon>
    </lineage>
</organism>
<evidence type="ECO:0000256" key="1">
    <source>
        <dbReference type="ARBA" id="ARBA00005854"/>
    </source>
</evidence>
<dbReference type="AlphaFoldDB" id="A0A4R3IB78"/>
<evidence type="ECO:0000313" key="8">
    <source>
        <dbReference type="Proteomes" id="UP000295793"/>
    </source>
</evidence>
<dbReference type="InterPro" id="IPR036291">
    <property type="entry name" value="NAD(P)-bd_dom_sf"/>
</dbReference>
<dbReference type="PROSITE" id="PS00671">
    <property type="entry name" value="D_2_HYDROXYACID_DH_3"/>
    <property type="match status" value="1"/>
</dbReference>
<keyword evidence="2 4" id="KW-0560">Oxidoreductase</keyword>
<dbReference type="OrthoDB" id="9805416at2"/>
<evidence type="ECO:0000256" key="3">
    <source>
        <dbReference type="ARBA" id="ARBA00023027"/>
    </source>
</evidence>
<dbReference type="PANTHER" id="PTHR43026">
    <property type="entry name" value="2-HYDROXYACID DEHYDROGENASE HOMOLOG 1-RELATED"/>
    <property type="match status" value="1"/>
</dbReference>
<proteinExistence type="inferred from homology"/>
<comment type="caution">
    <text evidence="7">The sequence shown here is derived from an EMBL/GenBank/DDBJ whole genome shotgun (WGS) entry which is preliminary data.</text>
</comment>
<dbReference type="RefSeq" id="WP_132698686.1">
    <property type="nucleotide sequence ID" value="NZ_SLZR01000001.1"/>
</dbReference>
<dbReference type="InterPro" id="IPR029753">
    <property type="entry name" value="D-isomer_DH_CS"/>
</dbReference>
<evidence type="ECO:0000259" key="6">
    <source>
        <dbReference type="Pfam" id="PF02826"/>
    </source>
</evidence>
<keyword evidence="8" id="KW-1185">Reference proteome</keyword>
<dbReference type="GO" id="GO:0051287">
    <property type="term" value="F:NAD binding"/>
    <property type="evidence" value="ECO:0007669"/>
    <property type="project" value="InterPro"/>
</dbReference>
<dbReference type="PANTHER" id="PTHR43026:SF1">
    <property type="entry name" value="2-HYDROXYACID DEHYDROGENASE HOMOLOG 1-RELATED"/>
    <property type="match status" value="1"/>
</dbReference>
<dbReference type="GO" id="GO:0008720">
    <property type="term" value="F:D-lactate dehydrogenase (NAD+) activity"/>
    <property type="evidence" value="ECO:0007669"/>
    <property type="project" value="TreeGrafter"/>
</dbReference>
<dbReference type="Gene3D" id="3.40.50.720">
    <property type="entry name" value="NAD(P)-binding Rossmann-like Domain"/>
    <property type="match status" value="2"/>
</dbReference>
<comment type="similarity">
    <text evidence="1 4">Belongs to the D-isomer specific 2-hydroxyacid dehydrogenase family.</text>
</comment>
<dbReference type="Proteomes" id="UP000295793">
    <property type="component" value="Unassembled WGS sequence"/>
</dbReference>
<dbReference type="InterPro" id="IPR006140">
    <property type="entry name" value="D-isomer_DH_NAD-bd"/>
</dbReference>
<feature type="domain" description="D-isomer specific 2-hydroxyacid dehydrogenase catalytic" evidence="5">
    <location>
        <begin position="15"/>
        <end position="334"/>
    </location>
</feature>
<dbReference type="EMBL" id="SLZR01000001">
    <property type="protein sequence ID" value="TCS43711.1"/>
    <property type="molecule type" value="Genomic_DNA"/>
</dbReference>
<gene>
    <name evidence="7" type="ORF">BCF53_10153</name>
</gene>
<dbReference type="PROSITE" id="PS00670">
    <property type="entry name" value="D_2_HYDROXYACID_DH_2"/>
    <property type="match status" value="1"/>
</dbReference>
<feature type="domain" description="D-isomer specific 2-hydroxyacid dehydrogenase NAD-binding" evidence="6">
    <location>
        <begin position="116"/>
        <end position="303"/>
    </location>
</feature>
<dbReference type="FunFam" id="3.40.50.720:FF:000050">
    <property type="entry name" value="D-lactate dehydrogenase"/>
    <property type="match status" value="1"/>
</dbReference>
<dbReference type="SUPFAM" id="SSF51735">
    <property type="entry name" value="NAD(P)-binding Rossmann-fold domains"/>
    <property type="match status" value="1"/>
</dbReference>
<dbReference type="CDD" id="cd12183">
    <property type="entry name" value="LDH_like_2"/>
    <property type="match status" value="1"/>
</dbReference>
<evidence type="ECO:0000256" key="4">
    <source>
        <dbReference type="RuleBase" id="RU003719"/>
    </source>
</evidence>
<dbReference type="Pfam" id="PF02826">
    <property type="entry name" value="2-Hacid_dh_C"/>
    <property type="match status" value="1"/>
</dbReference>
<dbReference type="InterPro" id="IPR058205">
    <property type="entry name" value="D-LDH-like"/>
</dbReference>
<reference evidence="7 8" key="1">
    <citation type="submission" date="2019-03" db="EMBL/GenBank/DDBJ databases">
        <title>Genomic Encyclopedia of Archaeal and Bacterial Type Strains, Phase II (KMG-II): from individual species to whole genera.</title>
        <authorList>
            <person name="Goeker M."/>
        </authorList>
    </citation>
    <scope>NUCLEOTIDE SEQUENCE [LARGE SCALE GENOMIC DNA]</scope>
    <source>
        <strain evidence="7 8">DSM 15388</strain>
    </source>
</reference>
<protein>
    <submittedName>
        <fullName evidence="7">D-lactate dehydrogenase</fullName>
    </submittedName>
</protein>
<evidence type="ECO:0000313" key="7">
    <source>
        <dbReference type="EMBL" id="TCS43711.1"/>
    </source>
</evidence>
<accession>A0A4R3IB78</accession>
<dbReference type="SUPFAM" id="SSF52283">
    <property type="entry name" value="Formate/glycerate dehydrogenase catalytic domain-like"/>
    <property type="match status" value="1"/>
</dbReference>
<evidence type="ECO:0000256" key="2">
    <source>
        <dbReference type="ARBA" id="ARBA00023002"/>
    </source>
</evidence>
<evidence type="ECO:0000259" key="5">
    <source>
        <dbReference type="Pfam" id="PF00389"/>
    </source>
</evidence>
<keyword evidence="3" id="KW-0520">NAD</keyword>
<sequence length="342" mass="37467">MKICLFSAKRYDRDSFSKRNTSRPGAADQPIDIEYFETHLNPKTASLAQGFDAVCAFVNDDLSEPTLSALKEAGIKLVLMRCAGFNNVDIDAAIKLGISVYRVPAYSPEAVAEHAIALMMTLNRRIHKAYQRTRDANFSLEGLTGVNIFGKTAGVVGTGKIGLATLRILKGFGCKLLAFDPYPNEAAKELGVEYVSLSRLFKESHIISLHCPLTAENTYMIGRSAFSQMQKGTLLINTSRGKLVDSTACIEALKDGTLGGLALDVYEHEQELFFEDLSAEVIKDDVFRRLSACHNVIFTGHQAFLTEEALQNIADTTLGNALDFAHEKDNANEITPAVFDNS</sequence>
<dbReference type="PROSITE" id="PS00065">
    <property type="entry name" value="D_2_HYDROXYACID_DH_1"/>
    <property type="match status" value="1"/>
</dbReference>
<dbReference type="InterPro" id="IPR006139">
    <property type="entry name" value="D-isomer_2_OHA_DH_cat_dom"/>
</dbReference>
<name>A0A4R3IB78_9GAMM</name>
<dbReference type="Pfam" id="PF00389">
    <property type="entry name" value="2-Hacid_dh"/>
    <property type="match status" value="1"/>
</dbReference>